<accession>A0A1S0U748</accession>
<proteinExistence type="predicted"/>
<dbReference type="AlphaFoldDB" id="A0A1S0U748"/>
<dbReference type="GeneID" id="9939998"/>
<dbReference type="InParanoid" id="A0A1S0U748"/>
<name>A0A1S0U748_LOALO</name>
<dbReference type="CTD" id="9939998"/>
<evidence type="ECO:0000313" key="1">
    <source>
        <dbReference type="EMBL" id="EFO25873.1"/>
    </source>
</evidence>
<dbReference type="EMBL" id="JH712294">
    <property type="protein sequence ID" value="EFO25873.1"/>
    <property type="molecule type" value="Genomic_DNA"/>
</dbReference>
<organism evidence="1">
    <name type="scientific">Loa loa</name>
    <name type="common">Eye worm</name>
    <name type="synonym">Filaria loa</name>
    <dbReference type="NCBI Taxonomy" id="7209"/>
    <lineage>
        <taxon>Eukaryota</taxon>
        <taxon>Metazoa</taxon>
        <taxon>Ecdysozoa</taxon>
        <taxon>Nematoda</taxon>
        <taxon>Chromadorea</taxon>
        <taxon>Rhabditida</taxon>
        <taxon>Spirurina</taxon>
        <taxon>Spiruromorpha</taxon>
        <taxon>Filarioidea</taxon>
        <taxon>Onchocercidae</taxon>
        <taxon>Loa</taxon>
    </lineage>
</organism>
<reference evidence="1" key="1">
    <citation type="submission" date="2012-04" db="EMBL/GenBank/DDBJ databases">
        <title>The Genome Sequence of Loa loa.</title>
        <authorList>
            <consortium name="The Broad Institute Genome Sequencing Platform"/>
            <consortium name="Broad Institute Genome Sequencing Center for Infectious Disease"/>
            <person name="Nutman T.B."/>
            <person name="Fink D.L."/>
            <person name="Russ C."/>
            <person name="Young S."/>
            <person name="Zeng Q."/>
            <person name="Gargeya S."/>
            <person name="Alvarado L."/>
            <person name="Berlin A."/>
            <person name="Chapman S.B."/>
            <person name="Chen Z."/>
            <person name="Freedman E."/>
            <person name="Gellesch M."/>
            <person name="Goldberg J."/>
            <person name="Griggs A."/>
            <person name="Gujja S."/>
            <person name="Heilman E.R."/>
            <person name="Heiman D."/>
            <person name="Howarth C."/>
            <person name="Mehta T."/>
            <person name="Neiman D."/>
            <person name="Pearson M."/>
            <person name="Roberts A."/>
            <person name="Saif S."/>
            <person name="Shea T."/>
            <person name="Shenoy N."/>
            <person name="Sisk P."/>
            <person name="Stolte C."/>
            <person name="Sykes S."/>
            <person name="White J."/>
            <person name="Yandava C."/>
            <person name="Haas B."/>
            <person name="Henn M.R."/>
            <person name="Nusbaum C."/>
            <person name="Birren B."/>
        </authorList>
    </citation>
    <scope>NUCLEOTIDE SEQUENCE [LARGE SCALE GENOMIC DNA]</scope>
</reference>
<dbReference type="KEGG" id="loa:LOAG_02613"/>
<dbReference type="RefSeq" id="XP_003138198.1">
    <property type="nucleotide sequence ID" value="XM_003138150.1"/>
</dbReference>
<sequence>MEKEHPGQRLILIDRSNIVNATNKSRWILYYPLHTDDSRIMGYRYNRKNSIILENDEVLRIEWFCLMKQSARVLMPKSLLLQQYIFCARSIDPHRYLEKK</sequence>
<protein>
    <submittedName>
        <fullName evidence="1">Uncharacterized protein</fullName>
    </submittedName>
</protein>
<gene>
    <name evidence="1" type="ORF">LOAG_02613</name>
</gene>